<accession>A0ABP0FLE4</accession>
<dbReference type="Proteomes" id="UP001642483">
    <property type="component" value="Unassembled WGS sequence"/>
</dbReference>
<dbReference type="PANTHER" id="PTHR48025">
    <property type="entry name" value="OS02G0815200 PROTEIN"/>
    <property type="match status" value="1"/>
</dbReference>
<sequence>MVKIFVGNIAEGVTTEEIRDLFAQYGKVTECDVLGNYGFVHMENDNMAENAIKNLDKREVKGLMINVEKSKSGSRSGFRGGRGGGGPSGGFGRGSMRGGMRGAFGGGFSGMADNSADAKSARRAGCTKLHIANLPDNCRSTELRHLFERYGYVAECDVVEERKIAFVHIEDLAADAAIHGLNGYNYKGASLKVQMSKNQNKPEGGRGGMRGGFMPPMRGGRGGVMGRGGGRFGEFGGRGFNDHDRGNGGPDRGFNSNGDSGFEGKLPPPAKDRMELLDLLDRRRRLEALDPYERRLISCPDPFNLPLPPPEYLRLLRERALVKARLPVPPTSSVLGRNLPTAGSTTTSSALTRALIARRAAAVASSVGGGSIRGAGPLDSYIDTKPPVSSHGYDDLYASRANEY</sequence>
<feature type="region of interest" description="Disordered" evidence="3">
    <location>
        <begin position="69"/>
        <end position="92"/>
    </location>
</feature>
<evidence type="ECO:0000256" key="2">
    <source>
        <dbReference type="PROSITE-ProRule" id="PRU00176"/>
    </source>
</evidence>
<dbReference type="InterPro" id="IPR012677">
    <property type="entry name" value="Nucleotide-bd_a/b_plait_sf"/>
</dbReference>
<dbReference type="PANTHER" id="PTHR48025:SF1">
    <property type="entry name" value="RRM DOMAIN-CONTAINING PROTEIN"/>
    <property type="match status" value="1"/>
</dbReference>
<evidence type="ECO:0000313" key="6">
    <source>
        <dbReference type="Proteomes" id="UP001642483"/>
    </source>
</evidence>
<name>A0ABP0FLE4_CLALP</name>
<evidence type="ECO:0000256" key="3">
    <source>
        <dbReference type="SAM" id="MobiDB-lite"/>
    </source>
</evidence>
<dbReference type="InterPro" id="IPR035979">
    <property type="entry name" value="RBD_domain_sf"/>
</dbReference>
<reference evidence="5 6" key="1">
    <citation type="submission" date="2024-02" db="EMBL/GenBank/DDBJ databases">
        <authorList>
            <person name="Daric V."/>
            <person name="Darras S."/>
        </authorList>
    </citation>
    <scope>NUCLEOTIDE SEQUENCE [LARGE SCALE GENOMIC DNA]</scope>
</reference>
<dbReference type="Gene3D" id="3.30.70.330">
    <property type="match status" value="2"/>
</dbReference>
<feature type="domain" description="RRM" evidence="4">
    <location>
        <begin position="127"/>
        <end position="198"/>
    </location>
</feature>
<keyword evidence="1 2" id="KW-0694">RNA-binding</keyword>
<dbReference type="SUPFAM" id="SSF54928">
    <property type="entry name" value="RNA-binding domain, RBD"/>
    <property type="match status" value="2"/>
</dbReference>
<feature type="region of interest" description="Disordered" evidence="3">
    <location>
        <begin position="239"/>
        <end position="270"/>
    </location>
</feature>
<dbReference type="PROSITE" id="PS50102">
    <property type="entry name" value="RRM"/>
    <property type="match status" value="2"/>
</dbReference>
<gene>
    <name evidence="5" type="ORF">CVLEPA_LOCUS10743</name>
</gene>
<keyword evidence="6" id="KW-1185">Reference proteome</keyword>
<evidence type="ECO:0000256" key="1">
    <source>
        <dbReference type="ARBA" id="ARBA00022884"/>
    </source>
</evidence>
<organism evidence="5 6">
    <name type="scientific">Clavelina lepadiformis</name>
    <name type="common">Light-bulb sea squirt</name>
    <name type="synonym">Ascidia lepadiformis</name>
    <dbReference type="NCBI Taxonomy" id="159417"/>
    <lineage>
        <taxon>Eukaryota</taxon>
        <taxon>Metazoa</taxon>
        <taxon>Chordata</taxon>
        <taxon>Tunicata</taxon>
        <taxon>Ascidiacea</taxon>
        <taxon>Aplousobranchia</taxon>
        <taxon>Clavelinidae</taxon>
        <taxon>Clavelina</taxon>
    </lineage>
</organism>
<comment type="caution">
    <text evidence="5">The sequence shown here is derived from an EMBL/GenBank/DDBJ whole genome shotgun (WGS) entry which is preliminary data.</text>
</comment>
<evidence type="ECO:0000259" key="4">
    <source>
        <dbReference type="PROSITE" id="PS50102"/>
    </source>
</evidence>
<dbReference type="SMART" id="SM00360">
    <property type="entry name" value="RRM"/>
    <property type="match status" value="2"/>
</dbReference>
<dbReference type="EMBL" id="CAWYQH010000068">
    <property type="protein sequence ID" value="CAK8680498.1"/>
    <property type="molecule type" value="Genomic_DNA"/>
</dbReference>
<feature type="compositionally biased region" description="Gly residues" evidence="3">
    <location>
        <begin position="78"/>
        <end position="92"/>
    </location>
</feature>
<protein>
    <recommendedName>
        <fullName evidence="4">RRM domain-containing protein</fullName>
    </recommendedName>
</protein>
<dbReference type="InterPro" id="IPR000504">
    <property type="entry name" value="RRM_dom"/>
</dbReference>
<dbReference type="InterPro" id="IPR050502">
    <property type="entry name" value="Euk_RNA-bind_prot"/>
</dbReference>
<dbReference type="Pfam" id="PF00076">
    <property type="entry name" value="RRM_1"/>
    <property type="match status" value="2"/>
</dbReference>
<feature type="domain" description="RRM" evidence="4">
    <location>
        <begin position="2"/>
        <end position="72"/>
    </location>
</feature>
<evidence type="ECO:0000313" key="5">
    <source>
        <dbReference type="EMBL" id="CAK8680498.1"/>
    </source>
</evidence>
<proteinExistence type="predicted"/>
<dbReference type="CDD" id="cd12343">
    <property type="entry name" value="RRM1_2_CoAA_like"/>
    <property type="match status" value="1"/>
</dbReference>